<keyword evidence="4 11" id="KW-0808">Transferase</keyword>
<evidence type="ECO:0000256" key="8">
    <source>
        <dbReference type="SAM" id="Phobius"/>
    </source>
</evidence>
<evidence type="ECO:0000256" key="3">
    <source>
        <dbReference type="ARBA" id="ARBA00022676"/>
    </source>
</evidence>
<feature type="transmembrane region" description="Helical" evidence="8">
    <location>
        <begin position="15"/>
        <end position="33"/>
    </location>
</feature>
<dbReference type="PANTHER" id="PTHR33908">
    <property type="entry name" value="MANNOSYLTRANSFERASE YKCB-RELATED"/>
    <property type="match status" value="1"/>
</dbReference>
<dbReference type="GO" id="GO:0016763">
    <property type="term" value="F:pentosyltransferase activity"/>
    <property type="evidence" value="ECO:0007669"/>
    <property type="project" value="TreeGrafter"/>
</dbReference>
<feature type="transmembrane region" description="Helical" evidence="8">
    <location>
        <begin position="357"/>
        <end position="374"/>
    </location>
</feature>
<evidence type="ECO:0000256" key="1">
    <source>
        <dbReference type="ARBA" id="ARBA00004651"/>
    </source>
</evidence>
<feature type="domain" description="Glycosyltransferase RgtA/B/C/D-like" evidence="9">
    <location>
        <begin position="70"/>
        <end position="234"/>
    </location>
</feature>
<dbReference type="InterPro" id="IPR050297">
    <property type="entry name" value="LipidA_mod_glycosyltrf_83"/>
</dbReference>
<evidence type="ECO:0000259" key="10">
    <source>
        <dbReference type="Pfam" id="PF18583"/>
    </source>
</evidence>
<feature type="transmembrane region" description="Helical" evidence="8">
    <location>
        <begin position="218"/>
        <end position="236"/>
    </location>
</feature>
<feature type="transmembrane region" description="Helical" evidence="8">
    <location>
        <begin position="419"/>
        <end position="438"/>
    </location>
</feature>
<dbReference type="GO" id="GO:0005886">
    <property type="term" value="C:plasma membrane"/>
    <property type="evidence" value="ECO:0007669"/>
    <property type="project" value="UniProtKB-SubCell"/>
</dbReference>
<reference evidence="11 12" key="1">
    <citation type="submission" date="2015-03" db="EMBL/GenBank/DDBJ databases">
        <title>Draft Genome Sequence of Burkholderia andropogonis type strain ICMP2807, isolated from Sorghum bicolor.</title>
        <authorList>
            <person name="Lopes-Santos L."/>
            <person name="Castro D.B."/>
            <person name="Ottoboni L.M."/>
            <person name="Park D."/>
            <person name="Weirc B.S."/>
            <person name="Destefano S.A."/>
        </authorList>
    </citation>
    <scope>NUCLEOTIDE SEQUENCE [LARGE SCALE GENOMIC DNA]</scope>
    <source>
        <strain evidence="11 12">ICMP2807</strain>
    </source>
</reference>
<dbReference type="PATRIC" id="fig|28092.6.peg.4514"/>
<evidence type="ECO:0000256" key="2">
    <source>
        <dbReference type="ARBA" id="ARBA00022475"/>
    </source>
</evidence>
<accession>A0A0F5JWZ1</accession>
<keyword evidence="12" id="KW-1185">Reference proteome</keyword>
<organism evidence="11 12">
    <name type="scientific">Robbsia andropogonis</name>
    <dbReference type="NCBI Taxonomy" id="28092"/>
    <lineage>
        <taxon>Bacteria</taxon>
        <taxon>Pseudomonadati</taxon>
        <taxon>Pseudomonadota</taxon>
        <taxon>Betaproteobacteria</taxon>
        <taxon>Burkholderiales</taxon>
        <taxon>Burkholderiaceae</taxon>
        <taxon>Robbsia</taxon>
    </lineage>
</organism>
<gene>
    <name evidence="11" type="ORF">WM40_19235</name>
</gene>
<dbReference type="EMBL" id="LAQU01000024">
    <property type="protein sequence ID" value="KKB62139.1"/>
    <property type="molecule type" value="Genomic_DNA"/>
</dbReference>
<comment type="subcellular location">
    <subcellularLocation>
        <location evidence="1">Cell membrane</location>
        <topology evidence="1">Multi-pass membrane protein</topology>
    </subcellularLocation>
</comment>
<dbReference type="OrthoDB" id="9775035at2"/>
<evidence type="ECO:0000256" key="5">
    <source>
        <dbReference type="ARBA" id="ARBA00022692"/>
    </source>
</evidence>
<dbReference type="Pfam" id="PF13231">
    <property type="entry name" value="PMT_2"/>
    <property type="match status" value="1"/>
</dbReference>
<keyword evidence="2" id="KW-1003">Cell membrane</keyword>
<dbReference type="RefSeq" id="WP_036011151.1">
    <property type="nucleotide sequence ID" value="NZ_CP139164.1"/>
</dbReference>
<keyword evidence="3" id="KW-0328">Glycosyltransferase</keyword>
<dbReference type="STRING" id="28092.WM40_19235"/>
<keyword evidence="7 8" id="KW-0472">Membrane</keyword>
<dbReference type="AlphaFoldDB" id="A0A0F5JWZ1"/>
<dbReference type="InterPro" id="IPR040845">
    <property type="entry name" value="Arnt_C"/>
</dbReference>
<keyword evidence="5 8" id="KW-0812">Transmembrane</keyword>
<proteinExistence type="predicted"/>
<dbReference type="Pfam" id="PF18583">
    <property type="entry name" value="Arnt_C"/>
    <property type="match status" value="1"/>
</dbReference>
<evidence type="ECO:0000256" key="4">
    <source>
        <dbReference type="ARBA" id="ARBA00022679"/>
    </source>
</evidence>
<feature type="transmembrane region" description="Helical" evidence="8">
    <location>
        <begin position="181"/>
        <end position="206"/>
    </location>
</feature>
<comment type="caution">
    <text evidence="11">The sequence shown here is derived from an EMBL/GenBank/DDBJ whole genome shotgun (WGS) entry which is preliminary data.</text>
</comment>
<evidence type="ECO:0000259" key="9">
    <source>
        <dbReference type="Pfam" id="PF13231"/>
    </source>
</evidence>
<sequence>MQANLSLRPPLSRGAVLMLLIALVLIWFVPLGMRHLIPTDEGRYAEMAREMFVTGDWITPRYNGYKYFEKPPLQTWANALTFALFGIGEWQARFYTALTGFAGIVVVGYTGARLFGALAGWSAAVVMVATPYWYLMGHFNALDMGLSFWMTVTLCALLLAQRDTLTRAGRRGWMWLSWGGMAMAMLSKGLIGIMIPGAVLIVYMVVARDWRIFLRIHLPSGLLVFVIICAPWFYLVQRDNPEFFHFFFVVQQFQRYLTPEQNRPGPLYYFVPVLMVGMLPWLTLLPASVRDVFRAPREANRFSPTLMLLVWAVFIFAFFSASHSKLPSYVLPVAPALALLLGRVLPTLSPRGWRRHMIFYVVVLVIGLVAAGVYLRTMGSDDTPNALYVAYTNWVWVAIGCGLVGTIGAWLLSRRSMTASVLSFVAGWCVLVTVAGTGHEVFGRLRSGVLLAPAVKAALASLPADTPFYSVHKLDHTFPFYIGHTMIMVRDADELAFGVAQEPSKWVPTDAAFTARWYHDAHALALMPPDVYASFKAAHLPMKVIAQDPWRVIVEK</sequence>
<feature type="transmembrane region" description="Helical" evidence="8">
    <location>
        <begin position="118"/>
        <end position="135"/>
    </location>
</feature>
<feature type="transmembrane region" description="Helical" evidence="8">
    <location>
        <begin position="326"/>
        <end position="345"/>
    </location>
</feature>
<feature type="transmembrane region" description="Helical" evidence="8">
    <location>
        <begin position="394"/>
        <end position="412"/>
    </location>
</feature>
<protein>
    <submittedName>
        <fullName evidence="11">4-amino-4-deoxy-L-arabinose transferase</fullName>
    </submittedName>
</protein>
<name>A0A0F5JWZ1_9BURK</name>
<dbReference type="InterPro" id="IPR038731">
    <property type="entry name" value="RgtA/B/C-like"/>
</dbReference>
<evidence type="ECO:0000256" key="6">
    <source>
        <dbReference type="ARBA" id="ARBA00022989"/>
    </source>
</evidence>
<evidence type="ECO:0000256" key="7">
    <source>
        <dbReference type="ARBA" id="ARBA00023136"/>
    </source>
</evidence>
<dbReference type="PANTHER" id="PTHR33908:SF3">
    <property type="entry name" value="UNDECAPRENYL PHOSPHATE-ALPHA-4-AMINO-4-DEOXY-L-ARABINOSE ARABINOSYL TRANSFERASE"/>
    <property type="match status" value="1"/>
</dbReference>
<dbReference type="Proteomes" id="UP000033618">
    <property type="component" value="Unassembled WGS sequence"/>
</dbReference>
<feature type="domain" description="Aminoarabinose transferase C-terminal" evidence="10">
    <location>
        <begin position="459"/>
        <end position="556"/>
    </location>
</feature>
<feature type="transmembrane region" description="Helical" evidence="8">
    <location>
        <begin position="301"/>
        <end position="320"/>
    </location>
</feature>
<dbReference type="GO" id="GO:0010041">
    <property type="term" value="P:response to iron(III) ion"/>
    <property type="evidence" value="ECO:0007669"/>
    <property type="project" value="TreeGrafter"/>
</dbReference>
<dbReference type="GO" id="GO:0009103">
    <property type="term" value="P:lipopolysaccharide biosynthetic process"/>
    <property type="evidence" value="ECO:0007669"/>
    <property type="project" value="UniProtKB-ARBA"/>
</dbReference>
<evidence type="ECO:0000313" key="11">
    <source>
        <dbReference type="EMBL" id="KKB62139.1"/>
    </source>
</evidence>
<evidence type="ECO:0000313" key="12">
    <source>
        <dbReference type="Proteomes" id="UP000033618"/>
    </source>
</evidence>
<keyword evidence="6 8" id="KW-1133">Transmembrane helix</keyword>
<feature type="transmembrane region" description="Helical" evidence="8">
    <location>
        <begin position="267"/>
        <end position="289"/>
    </location>
</feature>